<evidence type="ECO:0000313" key="7">
    <source>
        <dbReference type="Proteomes" id="UP000751190"/>
    </source>
</evidence>
<dbReference type="Pfam" id="PF02590">
    <property type="entry name" value="SPOUT_MTase"/>
    <property type="match status" value="2"/>
</dbReference>
<dbReference type="Gene3D" id="3.40.1280.10">
    <property type="match status" value="1"/>
</dbReference>
<dbReference type="OrthoDB" id="429744at2759"/>
<evidence type="ECO:0000256" key="1">
    <source>
        <dbReference type="ARBA" id="ARBA00022603"/>
    </source>
</evidence>
<accession>A0A8J6CA45</accession>
<dbReference type="GO" id="GO:0032259">
    <property type="term" value="P:methylation"/>
    <property type="evidence" value="ECO:0007669"/>
    <property type="project" value="UniProtKB-KW"/>
</dbReference>
<keyword evidence="1" id="KW-0489">Methyltransferase</keyword>
<keyword evidence="5" id="KW-0732">Signal</keyword>
<dbReference type="OMA" id="HPYHLGH"/>
<proteinExistence type="inferred from homology"/>
<dbReference type="CDD" id="cd18081">
    <property type="entry name" value="RlmH-like"/>
    <property type="match status" value="1"/>
</dbReference>
<dbReference type="InterPro" id="IPR029026">
    <property type="entry name" value="tRNA_m1G_MTases_N"/>
</dbReference>
<dbReference type="InterPro" id="IPR029028">
    <property type="entry name" value="Alpha/beta_knot_MTases"/>
</dbReference>
<protein>
    <recommendedName>
        <fullName evidence="8">Ribosomal RNA large subunit methyltransferase H</fullName>
    </recommendedName>
</protein>
<evidence type="ECO:0008006" key="8">
    <source>
        <dbReference type="Google" id="ProtNLM"/>
    </source>
</evidence>
<dbReference type="PANTHER" id="PTHR33603">
    <property type="entry name" value="METHYLTRANSFERASE"/>
    <property type="match status" value="1"/>
</dbReference>
<organism evidence="6 7">
    <name type="scientific">Diacronema lutheri</name>
    <name type="common">Unicellular marine alga</name>
    <name type="synonym">Monochrysis lutheri</name>
    <dbReference type="NCBI Taxonomy" id="2081491"/>
    <lineage>
        <taxon>Eukaryota</taxon>
        <taxon>Haptista</taxon>
        <taxon>Haptophyta</taxon>
        <taxon>Pavlovophyceae</taxon>
        <taxon>Pavlovales</taxon>
        <taxon>Pavlovaceae</taxon>
        <taxon>Diacronema</taxon>
    </lineage>
</organism>
<dbReference type="SUPFAM" id="SSF75217">
    <property type="entry name" value="alpha/beta knot"/>
    <property type="match status" value="1"/>
</dbReference>
<dbReference type="AlphaFoldDB" id="A0A8J6CA45"/>
<sequence>MAALVLALHCAVVPLSRAVGRPRAAIRCASQITIHCVGKRRTASSSEGFSDAGYEEYALRSRAHVDLRTVWHKSDGELVVAVGRECAKGCAVVCLDERGPTCTSIALSELVFRWLTEGGSRLAFVVGGAEGLPAALRPGRGASHDGRGSGDSAAEALRLRYLSLGRLTFTHQMARLILAEQIYRAVQIRAGTQYHKE</sequence>
<keyword evidence="3" id="KW-0949">S-adenosyl-L-methionine</keyword>
<dbReference type="PANTHER" id="PTHR33603:SF1">
    <property type="entry name" value="RIBOSOMAL RNA LARGE SUBUNIT METHYLTRANSFERASE H"/>
    <property type="match status" value="1"/>
</dbReference>
<evidence type="ECO:0000256" key="5">
    <source>
        <dbReference type="SAM" id="SignalP"/>
    </source>
</evidence>
<dbReference type="HAMAP" id="MF_00658">
    <property type="entry name" value="23SrRNA_methyltr_H"/>
    <property type="match status" value="1"/>
</dbReference>
<keyword evidence="2" id="KW-0808">Transferase</keyword>
<feature type="chain" id="PRO_5035169990" description="Ribosomal RNA large subunit methyltransferase H" evidence="5">
    <location>
        <begin position="19"/>
        <end position="197"/>
    </location>
</feature>
<comment type="caution">
    <text evidence="6">The sequence shown here is derived from an EMBL/GenBank/DDBJ whole genome shotgun (WGS) entry which is preliminary data.</text>
</comment>
<feature type="signal peptide" evidence="5">
    <location>
        <begin position="1"/>
        <end position="18"/>
    </location>
</feature>
<dbReference type="GO" id="GO:0008168">
    <property type="term" value="F:methyltransferase activity"/>
    <property type="evidence" value="ECO:0007669"/>
    <property type="project" value="UniProtKB-KW"/>
</dbReference>
<evidence type="ECO:0000256" key="2">
    <source>
        <dbReference type="ARBA" id="ARBA00022679"/>
    </source>
</evidence>
<name>A0A8J6CA45_DIALT</name>
<dbReference type="InterPro" id="IPR003742">
    <property type="entry name" value="RlmH-like"/>
</dbReference>
<keyword evidence="7" id="KW-1185">Reference proteome</keyword>
<evidence type="ECO:0000256" key="3">
    <source>
        <dbReference type="ARBA" id="ARBA00022691"/>
    </source>
</evidence>
<dbReference type="GO" id="GO:0006364">
    <property type="term" value="P:rRNA processing"/>
    <property type="evidence" value="ECO:0007669"/>
    <property type="project" value="InterPro"/>
</dbReference>
<gene>
    <name evidence="6" type="ORF">KFE25_012065</name>
</gene>
<reference evidence="6" key="1">
    <citation type="submission" date="2021-05" db="EMBL/GenBank/DDBJ databases">
        <title>The genome of the haptophyte Pavlova lutheri (Diacronema luteri, Pavlovales) - a model for lipid biosynthesis in eukaryotic algae.</title>
        <authorList>
            <person name="Hulatt C.J."/>
            <person name="Posewitz M.C."/>
        </authorList>
    </citation>
    <scope>NUCLEOTIDE SEQUENCE</scope>
    <source>
        <strain evidence="6">NIVA-4/92</strain>
    </source>
</reference>
<dbReference type="Proteomes" id="UP000751190">
    <property type="component" value="Unassembled WGS sequence"/>
</dbReference>
<evidence type="ECO:0000313" key="6">
    <source>
        <dbReference type="EMBL" id="KAG8462245.1"/>
    </source>
</evidence>
<evidence type="ECO:0000256" key="4">
    <source>
        <dbReference type="ARBA" id="ARBA00038303"/>
    </source>
</evidence>
<comment type="similarity">
    <text evidence="4">Belongs to the RNA methyltransferase RlmH family.</text>
</comment>
<dbReference type="EMBL" id="JAGTXO010000021">
    <property type="protein sequence ID" value="KAG8462245.1"/>
    <property type="molecule type" value="Genomic_DNA"/>
</dbReference>